<organism evidence="3 4">
    <name type="scientific">Candidatus Kurthia intestinigallinarum</name>
    <dbReference type="NCBI Taxonomy" id="1562256"/>
    <lineage>
        <taxon>Bacteria</taxon>
        <taxon>Bacillati</taxon>
        <taxon>Bacillota</taxon>
        <taxon>Bacilli</taxon>
        <taxon>Bacillales</taxon>
        <taxon>Caryophanaceae</taxon>
        <taxon>Kurthia</taxon>
    </lineage>
</organism>
<sequence>MEKIHFDQLEETLHYEKLPNGLDVYILPKKGFSKTFVTFTTKYGSIDRSFVPLGEEEAVTVPDGIAHFLEHKMFEKEEGDIFQKFSEYGASANAFTSFTRTAYLFSATDHIKESTNTLLDFVQQPYFTEQTVNKEKGIIGQEIQMYDDQPDWRVYFGSIENLYHEHPVKIDIAGTVESIDGITAEHLYTCYNTFYHPSNMLLFAIGNVDPEEMMQTIRDNQQTKTFAAPQPINRIHVEEASDVAVKERTLEMDVLKPKAYVSFKAREVSLQGAEMMKHELAIQLALDLLYGRSSTFYEEVYQQGWIDESYSYDFSLEEGFGFAMVGSDTAYPTELIAAMKQVMEDASVQLPFTQEDLDRVKRRKIGFNLRALNSIEFIANQFTRYKFNDMNLFDIVPVIEELTIADVEQALTSITGESQQSVFTINPLTKEAQA</sequence>
<dbReference type="RefSeq" id="WP_126990730.1">
    <property type="nucleotide sequence ID" value="NZ_JTFC01000031.1"/>
</dbReference>
<dbReference type="GO" id="GO:0046872">
    <property type="term" value="F:metal ion binding"/>
    <property type="evidence" value="ECO:0007669"/>
    <property type="project" value="InterPro"/>
</dbReference>
<dbReference type="PANTHER" id="PTHR11851:SF134">
    <property type="entry name" value="ZINC-DEPENDENT PROTEASE"/>
    <property type="match status" value="1"/>
</dbReference>
<dbReference type="OrthoDB" id="9811314at2"/>
<protein>
    <submittedName>
        <fullName evidence="3">Zinc protease</fullName>
    </submittedName>
</protein>
<comment type="caution">
    <text evidence="3">The sequence shown here is derived from an EMBL/GenBank/DDBJ whole genome shotgun (WGS) entry which is preliminary data.</text>
</comment>
<dbReference type="InterPro" id="IPR007863">
    <property type="entry name" value="Peptidase_M16_C"/>
</dbReference>
<dbReference type="Proteomes" id="UP000288623">
    <property type="component" value="Unassembled WGS sequence"/>
</dbReference>
<dbReference type="SUPFAM" id="SSF63411">
    <property type="entry name" value="LuxS/MPP-like metallohydrolase"/>
    <property type="match status" value="2"/>
</dbReference>
<proteinExistence type="predicted"/>
<reference evidence="3 4" key="1">
    <citation type="submission" date="2014-11" db="EMBL/GenBank/DDBJ databases">
        <title>Genome sequence and analysis of novel Kurthia sp.</title>
        <authorList>
            <person name="Lawson J.N."/>
            <person name="Gonzalez J.E."/>
            <person name="Rinauldi L."/>
            <person name="Xuan Z."/>
            <person name="Firman A."/>
            <person name="Shaddox L."/>
            <person name="Trudeau A."/>
            <person name="Shah S."/>
            <person name="Reiman D."/>
        </authorList>
    </citation>
    <scope>NUCLEOTIDE SEQUENCE [LARGE SCALE GENOMIC DNA]</scope>
    <source>
        <strain evidence="3 4">3B1D</strain>
    </source>
</reference>
<evidence type="ECO:0000313" key="3">
    <source>
        <dbReference type="EMBL" id="RUS55292.1"/>
    </source>
</evidence>
<dbReference type="Pfam" id="PF05193">
    <property type="entry name" value="Peptidase_M16_C"/>
    <property type="match status" value="1"/>
</dbReference>
<evidence type="ECO:0000259" key="1">
    <source>
        <dbReference type="Pfam" id="PF00675"/>
    </source>
</evidence>
<evidence type="ECO:0000259" key="2">
    <source>
        <dbReference type="Pfam" id="PF05193"/>
    </source>
</evidence>
<dbReference type="Gene3D" id="3.30.830.10">
    <property type="entry name" value="Metalloenzyme, LuxS/M16 peptidase-like"/>
    <property type="match status" value="2"/>
</dbReference>
<dbReference type="GO" id="GO:0006508">
    <property type="term" value="P:proteolysis"/>
    <property type="evidence" value="ECO:0007669"/>
    <property type="project" value="UniProtKB-KW"/>
</dbReference>
<accession>A0A433RT01</accession>
<feature type="domain" description="Peptidase M16 C-terminal" evidence="2">
    <location>
        <begin position="182"/>
        <end position="363"/>
    </location>
</feature>
<dbReference type="InterPro" id="IPR011765">
    <property type="entry name" value="Pept_M16_N"/>
</dbReference>
<dbReference type="AlphaFoldDB" id="A0A433RT01"/>
<dbReference type="Pfam" id="PF00675">
    <property type="entry name" value="Peptidase_M16"/>
    <property type="match status" value="1"/>
</dbReference>
<dbReference type="NCBIfam" id="NF047421">
    <property type="entry name" value="YfmH_fam"/>
    <property type="match status" value="1"/>
</dbReference>
<dbReference type="InterPro" id="IPR050361">
    <property type="entry name" value="MPP/UQCRC_Complex"/>
</dbReference>
<dbReference type="InterPro" id="IPR011249">
    <property type="entry name" value="Metalloenz_LuxS/M16"/>
</dbReference>
<evidence type="ECO:0000313" key="4">
    <source>
        <dbReference type="Proteomes" id="UP000288623"/>
    </source>
</evidence>
<gene>
    <name evidence="3" type="ORF">QI30_10125</name>
</gene>
<keyword evidence="3" id="KW-0645">Protease</keyword>
<keyword evidence="4" id="KW-1185">Reference proteome</keyword>
<keyword evidence="3" id="KW-0378">Hydrolase</keyword>
<feature type="domain" description="Peptidase M16 N-terminal" evidence="1">
    <location>
        <begin position="63"/>
        <end position="174"/>
    </location>
</feature>
<dbReference type="PANTHER" id="PTHR11851">
    <property type="entry name" value="METALLOPROTEASE"/>
    <property type="match status" value="1"/>
</dbReference>
<dbReference type="GO" id="GO:0008233">
    <property type="term" value="F:peptidase activity"/>
    <property type="evidence" value="ECO:0007669"/>
    <property type="project" value="UniProtKB-KW"/>
</dbReference>
<dbReference type="EMBL" id="JTFC01000031">
    <property type="protein sequence ID" value="RUS55292.1"/>
    <property type="molecule type" value="Genomic_DNA"/>
</dbReference>
<name>A0A433RT01_9BACL</name>